<proteinExistence type="predicted"/>
<dbReference type="Proteomes" id="UP000239872">
    <property type="component" value="Unassembled WGS sequence"/>
</dbReference>
<dbReference type="OrthoDB" id="1439818at2"/>
<gene>
    <name evidence="1" type="ORF">CJD36_019940</name>
</gene>
<sequence>MNSQNANIFLAIQQRIESLVDSSNSNKRYFATIDMDLQQLNFDQPPIKFPASLIGGFNFDYKHGGQLARFGSGQITVKTCFTPYSSSSNLTPQQYREKALNYFNLDQIIYLSLHGWKPEYIVDGVDQLANVTGHLMCVSERRLPRNDDIIVTEQTFMLGKDDYSAKPVKGLVPRPEVKVITDGEHAEEFGNEYN</sequence>
<name>A0A2S7SRH0_9BACT</name>
<evidence type="ECO:0000313" key="1">
    <source>
        <dbReference type="EMBL" id="PQJ09512.1"/>
    </source>
</evidence>
<dbReference type="AlphaFoldDB" id="A0A2S7SRH0"/>
<dbReference type="RefSeq" id="WP_105040962.1">
    <property type="nucleotide sequence ID" value="NZ_PPSL01000006.1"/>
</dbReference>
<keyword evidence="2" id="KW-1185">Reference proteome</keyword>
<accession>A0A2S7SRH0</accession>
<organism evidence="1 2">
    <name type="scientific">Flavipsychrobacter stenotrophus</name>
    <dbReference type="NCBI Taxonomy" id="2077091"/>
    <lineage>
        <taxon>Bacteria</taxon>
        <taxon>Pseudomonadati</taxon>
        <taxon>Bacteroidota</taxon>
        <taxon>Chitinophagia</taxon>
        <taxon>Chitinophagales</taxon>
        <taxon>Chitinophagaceae</taxon>
        <taxon>Flavipsychrobacter</taxon>
    </lineage>
</organism>
<comment type="caution">
    <text evidence="1">The sequence shown here is derived from an EMBL/GenBank/DDBJ whole genome shotgun (WGS) entry which is preliminary data.</text>
</comment>
<protein>
    <submittedName>
        <fullName evidence="1">Uncharacterized protein</fullName>
    </submittedName>
</protein>
<evidence type="ECO:0000313" key="2">
    <source>
        <dbReference type="Proteomes" id="UP000239872"/>
    </source>
</evidence>
<dbReference type="EMBL" id="PPSL01000006">
    <property type="protein sequence ID" value="PQJ09512.1"/>
    <property type="molecule type" value="Genomic_DNA"/>
</dbReference>
<reference evidence="1 2" key="1">
    <citation type="submission" date="2018-01" db="EMBL/GenBank/DDBJ databases">
        <title>A novel member of the phylum Bacteroidetes isolated from glacier ice.</title>
        <authorList>
            <person name="Liu Q."/>
            <person name="Xin Y.-H."/>
        </authorList>
    </citation>
    <scope>NUCLEOTIDE SEQUENCE [LARGE SCALE GENOMIC DNA]</scope>
    <source>
        <strain evidence="1 2">RB1R16</strain>
    </source>
</reference>